<sequence length="279" mass="32014">MNNLTKQLANLYEPKWNELKQQLDAQNIKVQSPFMLGVALEHNNQGGYVDESWWTDADLKVMVFGKEPLNWPMPILDDGSQVQSDDFVELYQRFYSDNYKGQYFLTDSDNHLAKNKFFSMGFNGIMSGIKDFVLGEQYSDKKVAYLWNNISKLSVGGRNGVSKEIHELEKKYFHVIPQEIEILKPDVLIFLTGPGQNTYYSYIQDNFNVKGSPKPLAGIDVDAVAKLDIEGISLAYKTYHPTATKDGDRGITDAEKWKYYHAILDDMKEHIQEIFLKGK</sequence>
<dbReference type="Proteomes" id="UP000286113">
    <property type="component" value="Unassembled WGS sequence"/>
</dbReference>
<name>A0AA92TKL9_9BACT</name>
<comment type="caution">
    <text evidence="1">The sequence shown here is derived from an EMBL/GenBank/DDBJ whole genome shotgun (WGS) entry which is preliminary data.</text>
</comment>
<dbReference type="EMBL" id="QRVN01000024">
    <property type="protein sequence ID" value="RGS46131.1"/>
    <property type="molecule type" value="Genomic_DNA"/>
</dbReference>
<proteinExistence type="predicted"/>
<evidence type="ECO:0000313" key="2">
    <source>
        <dbReference type="Proteomes" id="UP000286113"/>
    </source>
</evidence>
<dbReference type="AlphaFoldDB" id="A0AA92TKL9"/>
<evidence type="ECO:0000313" key="1">
    <source>
        <dbReference type="EMBL" id="RGS46131.1"/>
    </source>
</evidence>
<reference evidence="1 2" key="1">
    <citation type="submission" date="2018-08" db="EMBL/GenBank/DDBJ databases">
        <title>A genome reference for cultivated species of the human gut microbiota.</title>
        <authorList>
            <person name="Zou Y."/>
            <person name="Xue W."/>
            <person name="Luo G."/>
        </authorList>
    </citation>
    <scope>NUCLEOTIDE SEQUENCE [LARGE SCALE GENOMIC DNA]</scope>
    <source>
        <strain evidence="1 2">AF22-1</strain>
    </source>
</reference>
<accession>A0AA92TKL9</accession>
<protein>
    <submittedName>
        <fullName evidence="1">Uncharacterized protein</fullName>
    </submittedName>
</protein>
<gene>
    <name evidence="1" type="ORF">DWX90_10945</name>
</gene>
<organism evidence="1 2">
    <name type="scientific">Segatella copri</name>
    <dbReference type="NCBI Taxonomy" id="165179"/>
    <lineage>
        <taxon>Bacteria</taxon>
        <taxon>Pseudomonadati</taxon>
        <taxon>Bacteroidota</taxon>
        <taxon>Bacteroidia</taxon>
        <taxon>Bacteroidales</taxon>
        <taxon>Prevotellaceae</taxon>
        <taxon>Segatella</taxon>
    </lineage>
</organism>